<feature type="domain" description="Alpha-L-arabinofuranosidase B arabinose-binding" evidence="2">
    <location>
        <begin position="50"/>
        <end position="161"/>
    </location>
</feature>
<dbReference type="SUPFAM" id="SSF110221">
    <property type="entry name" value="AbfB domain"/>
    <property type="match status" value="1"/>
</dbReference>
<feature type="signal peptide" evidence="1">
    <location>
        <begin position="1"/>
        <end position="25"/>
    </location>
</feature>
<protein>
    <submittedName>
        <fullName evidence="3">Arabinofuranosidase</fullName>
    </submittedName>
</protein>
<dbReference type="GO" id="GO:0046556">
    <property type="term" value="F:alpha-L-arabinofuranosidase activity"/>
    <property type="evidence" value="ECO:0007669"/>
    <property type="project" value="InterPro"/>
</dbReference>
<dbReference type="CDD" id="cd23399">
    <property type="entry name" value="beta-trefoil_ABD_ABFB"/>
    <property type="match status" value="1"/>
</dbReference>
<dbReference type="Proteomes" id="UP000257039">
    <property type="component" value="Unassembled WGS sequence"/>
</dbReference>
<dbReference type="Gene3D" id="2.80.10.50">
    <property type="match status" value="2"/>
</dbReference>
<dbReference type="InterPro" id="IPR036195">
    <property type="entry name" value="AbfB_ABD_sf"/>
</dbReference>
<reference evidence="3 4" key="1">
    <citation type="submission" date="2017-04" db="EMBL/GenBank/DDBJ databases">
        <title>Draft genome sequence of Zooshikella ganghwensis VG4 isolated from Red Sea sediments.</title>
        <authorList>
            <person name="Rehman Z."/>
            <person name="Alam I."/>
            <person name="Kamau A."/>
            <person name="Bajic V."/>
            <person name="Leiknes T."/>
        </authorList>
    </citation>
    <scope>NUCLEOTIDE SEQUENCE [LARGE SCALE GENOMIC DNA]</scope>
    <source>
        <strain evidence="3 4">VG4</strain>
    </source>
</reference>
<dbReference type="EMBL" id="NDXW01000001">
    <property type="protein sequence ID" value="RDH44600.1"/>
    <property type="molecule type" value="Genomic_DNA"/>
</dbReference>
<gene>
    <name evidence="3" type="ORF">B9G39_14800</name>
</gene>
<proteinExistence type="predicted"/>
<evidence type="ECO:0000256" key="1">
    <source>
        <dbReference type="SAM" id="SignalP"/>
    </source>
</evidence>
<organism evidence="3 4">
    <name type="scientific">Zooshikella ganghwensis</name>
    <dbReference type="NCBI Taxonomy" id="202772"/>
    <lineage>
        <taxon>Bacteria</taxon>
        <taxon>Pseudomonadati</taxon>
        <taxon>Pseudomonadota</taxon>
        <taxon>Gammaproteobacteria</taxon>
        <taxon>Oceanospirillales</taxon>
        <taxon>Zooshikellaceae</taxon>
        <taxon>Zooshikella</taxon>
    </lineage>
</organism>
<name>A0A4P9VRB5_9GAMM</name>
<evidence type="ECO:0000313" key="4">
    <source>
        <dbReference type="Proteomes" id="UP000257039"/>
    </source>
</evidence>
<feature type="chain" id="PRO_5020222021" evidence="1">
    <location>
        <begin position="26"/>
        <end position="169"/>
    </location>
</feature>
<comment type="caution">
    <text evidence="3">The sequence shown here is derived from an EMBL/GenBank/DDBJ whole genome shotgun (WGS) entry which is preliminary data.</text>
</comment>
<keyword evidence="1" id="KW-0732">Signal</keyword>
<sequence length="169" mass="19150">MVILLKKLAVAIIPLASLVTFQAVAGEEGFTSLQSFNYPSHYIRHASYRAQISEIHSELDKSDATFKIVDGLADKNCISFQSLNYPGYYLRHRSYEIWLDPHVADDLYEKDATFCERSGLADPSATTFESLNYPGHFIRHRNYKLFINTGSGDLFKADATFWKTSPLAK</sequence>
<evidence type="ECO:0000313" key="3">
    <source>
        <dbReference type="EMBL" id="RDH44600.1"/>
    </source>
</evidence>
<accession>A0A4P9VRB5</accession>
<evidence type="ECO:0000259" key="2">
    <source>
        <dbReference type="Pfam" id="PF05270"/>
    </source>
</evidence>
<dbReference type="Pfam" id="PF05270">
    <property type="entry name" value="AbfB"/>
    <property type="match status" value="1"/>
</dbReference>
<dbReference type="InterPro" id="IPR007934">
    <property type="entry name" value="AbfB_ABD"/>
</dbReference>
<dbReference type="GO" id="GO:0046373">
    <property type="term" value="P:L-arabinose metabolic process"/>
    <property type="evidence" value="ECO:0007669"/>
    <property type="project" value="InterPro"/>
</dbReference>
<keyword evidence="4" id="KW-1185">Reference proteome</keyword>
<dbReference type="AlphaFoldDB" id="A0A4P9VRB5"/>